<dbReference type="InterPro" id="IPR013736">
    <property type="entry name" value="Xaa-Pro_dipept_C"/>
</dbReference>
<keyword evidence="1 3" id="KW-0378">Hydrolase</keyword>
<organism evidence="3 4">
    <name type="scientific">Limosilactobacillus agrestis</name>
    <dbReference type="NCBI Taxonomy" id="2759748"/>
    <lineage>
        <taxon>Bacteria</taxon>
        <taxon>Bacillati</taxon>
        <taxon>Bacillota</taxon>
        <taxon>Bacilli</taxon>
        <taxon>Lactobacillales</taxon>
        <taxon>Lactobacillaceae</taxon>
        <taxon>Limosilactobacillus</taxon>
    </lineage>
</organism>
<accession>A0A7W3UH38</accession>
<dbReference type="InterPro" id="IPR008979">
    <property type="entry name" value="Galactose-bd-like_sf"/>
</dbReference>
<dbReference type="InterPro" id="IPR029058">
    <property type="entry name" value="AB_hydrolase_fold"/>
</dbReference>
<feature type="domain" description="Xaa-Pro dipeptidyl-peptidase C-terminal" evidence="2">
    <location>
        <begin position="328"/>
        <end position="581"/>
    </location>
</feature>
<evidence type="ECO:0000313" key="4">
    <source>
        <dbReference type="Proteomes" id="UP000534578"/>
    </source>
</evidence>
<evidence type="ECO:0000256" key="1">
    <source>
        <dbReference type="ARBA" id="ARBA00022801"/>
    </source>
</evidence>
<dbReference type="Pfam" id="PF02129">
    <property type="entry name" value="Peptidase_S15"/>
    <property type="match status" value="1"/>
</dbReference>
<dbReference type="RefSeq" id="WP_182578414.1">
    <property type="nucleotide sequence ID" value="NZ_JACIVE010000054.1"/>
</dbReference>
<dbReference type="InterPro" id="IPR050585">
    <property type="entry name" value="Xaa-Pro_dipeptidyl-ppase/CocE"/>
</dbReference>
<dbReference type="PANTHER" id="PTHR43056">
    <property type="entry name" value="PEPTIDASE S9 PROLYL OLIGOPEPTIDASE"/>
    <property type="match status" value="1"/>
</dbReference>
<comment type="caution">
    <text evidence="3">The sequence shown here is derived from an EMBL/GenBank/DDBJ whole genome shotgun (WGS) entry which is preliminary data.</text>
</comment>
<dbReference type="GO" id="GO:0008239">
    <property type="term" value="F:dipeptidyl-peptidase activity"/>
    <property type="evidence" value="ECO:0007669"/>
    <property type="project" value="InterPro"/>
</dbReference>
<dbReference type="SUPFAM" id="SSF49785">
    <property type="entry name" value="Galactose-binding domain-like"/>
    <property type="match status" value="1"/>
</dbReference>
<evidence type="ECO:0000259" key="2">
    <source>
        <dbReference type="SMART" id="SM00939"/>
    </source>
</evidence>
<proteinExistence type="predicted"/>
<dbReference type="AlphaFoldDB" id="A0A7W3UH38"/>
<dbReference type="Gene3D" id="2.60.120.260">
    <property type="entry name" value="Galactose-binding domain-like"/>
    <property type="match status" value="1"/>
</dbReference>
<dbReference type="InterPro" id="IPR005674">
    <property type="entry name" value="CocE/Ser_esterase"/>
</dbReference>
<reference evidence="3 4" key="1">
    <citation type="submission" date="2020-07" db="EMBL/GenBank/DDBJ databases">
        <title>Description of Limosilactobacillus balticus sp. nov., Limosilactobacillus agrestis sp. nov., Limosilactobacillus albertensis sp. nov., Limosilactobacillus rudii sp. nov., Limosilactobacillus fastidiosus sp. nov., five novel Limosilactobacillus species isolated from the vertebrate gastrointestinal tract, and proposal of 6 subspecies of Limosilactobacillus reuteri adapted to the gastrointestinal tract of specific vertebrate hosts.</title>
        <authorList>
            <person name="Li F."/>
            <person name="Cheng C."/>
            <person name="Zheng J."/>
            <person name="Quevedo R.M."/>
            <person name="Li J."/>
            <person name="Roos S."/>
            <person name="Gaenzle M.G."/>
            <person name="Walter J."/>
        </authorList>
    </citation>
    <scope>NUCLEOTIDE SEQUENCE [LARGE SCALE GENOMIC DNA]</scope>
    <source>
        <strain evidence="3 4">BG-MG3-A</strain>
    </source>
</reference>
<evidence type="ECO:0000313" key="3">
    <source>
        <dbReference type="EMBL" id="MBB1095502.1"/>
    </source>
</evidence>
<gene>
    <name evidence="3" type="ORF">H5R92_04800</name>
</gene>
<dbReference type="EMBL" id="JACIVE010000054">
    <property type="protein sequence ID" value="MBB1095502.1"/>
    <property type="molecule type" value="Genomic_DNA"/>
</dbReference>
<dbReference type="PANTHER" id="PTHR43056:SF10">
    <property type="entry name" value="COCE_NOND FAMILY, PUTATIVE (AFU_ORTHOLOGUE AFUA_7G00600)-RELATED"/>
    <property type="match status" value="1"/>
</dbReference>
<protein>
    <submittedName>
        <fullName evidence="3">CocE/NonD family hydrolase</fullName>
    </submittedName>
</protein>
<dbReference type="Pfam" id="PF08530">
    <property type="entry name" value="PepX_C"/>
    <property type="match status" value="1"/>
</dbReference>
<dbReference type="NCBIfam" id="TIGR00976">
    <property type="entry name" value="CocE_NonD"/>
    <property type="match status" value="1"/>
</dbReference>
<dbReference type="Gene3D" id="1.10.3020.20">
    <property type="match status" value="1"/>
</dbReference>
<dbReference type="Gene3D" id="3.40.50.1820">
    <property type="entry name" value="alpha/beta hydrolase"/>
    <property type="match status" value="1"/>
</dbReference>
<dbReference type="SUPFAM" id="SSF53474">
    <property type="entry name" value="alpha/beta-Hydrolases"/>
    <property type="match status" value="1"/>
</dbReference>
<sequence length="586" mass="66191">MTVDITKDMRFSPAFKYIDDGKEHGVLSPFAPQTMHLKKGEIIAEGFKPLECDIKMLKDVAVTLRDGVTIYVDIFLPEHATKVPTLIAWSPYGKSAGTAPRYKNLFNMLGMGNQWNSGLTKFEGPDPSYWCSHGYAVCNPDMRGIAHSHGNTTMLGSQEAQDGYDLIEWIASQDWSNGKTALTGTSYLTWSQWFIAAEQPPHLTCINPTEGLSDAYRDLAFVGGIPDKNFINRLQVNHVSATGAKREDMTLEMDSYPNADAPIWQDKIAKAQNITVPAYVIASYSNTLHTMGTFRAWRMLGSKEKWLRIHDRQEWPFYYDEANREKLRLFFDYYLLNKKDNGWDETPAVQYTVIDLEGHNETDIPAKTFPPQNSHLKKYYFDARSRTLSGKATLEDQPIAIPTDGLPGRVSFQMTFDKETTFVGYPKAKLFMEVKDYDDMDVFVWVQKLDARGNVLSEFVVPNHGAALQDFTQDGASTLRYKGSWGRLRASRRHLDENLSTDEIPAYSFDRTEKLSPNEIVPLDIILSPLGLRYYPGETLRIVISTKDELGSIMPGTPGCTPDNKGTHILHTGGKWASYLQLPLIQ</sequence>
<name>A0A7W3UH38_9LACO</name>
<dbReference type="InterPro" id="IPR000383">
    <property type="entry name" value="Xaa-Pro-like_dom"/>
</dbReference>
<dbReference type="SMART" id="SM00939">
    <property type="entry name" value="PepX_C"/>
    <property type="match status" value="1"/>
</dbReference>
<dbReference type="Proteomes" id="UP000534578">
    <property type="component" value="Unassembled WGS sequence"/>
</dbReference>